<proteinExistence type="predicted"/>
<reference evidence="1 2" key="2">
    <citation type="submission" date="2013-11" db="EMBL/GenBank/DDBJ databases">
        <title>The Genome Sequence of Phytophthora parasitica INRA-310.</title>
        <authorList>
            <consortium name="The Broad Institute Genomics Platform"/>
            <person name="Russ C."/>
            <person name="Tyler B."/>
            <person name="Panabieres F."/>
            <person name="Shan W."/>
            <person name="Tripathy S."/>
            <person name="Grunwald N."/>
            <person name="Machado M."/>
            <person name="Johnson C.S."/>
            <person name="Arredondo F."/>
            <person name="Hong C."/>
            <person name="Coffey M."/>
            <person name="Young S.K."/>
            <person name="Zeng Q."/>
            <person name="Gargeya S."/>
            <person name="Fitzgerald M."/>
            <person name="Abouelleil A."/>
            <person name="Alvarado L."/>
            <person name="Chapman S.B."/>
            <person name="Gainer-Dewar J."/>
            <person name="Goldberg J."/>
            <person name="Griggs A."/>
            <person name="Gujja S."/>
            <person name="Hansen M."/>
            <person name="Howarth C."/>
            <person name="Imamovic A."/>
            <person name="Ireland A."/>
            <person name="Larimer J."/>
            <person name="McCowan C."/>
            <person name="Murphy C."/>
            <person name="Pearson M."/>
            <person name="Poon T.W."/>
            <person name="Priest M."/>
            <person name="Roberts A."/>
            <person name="Saif S."/>
            <person name="Shea T."/>
            <person name="Sykes S."/>
            <person name="Wortman J."/>
            <person name="Nusbaum C."/>
            <person name="Birren B."/>
        </authorList>
    </citation>
    <scope>NUCLEOTIDE SEQUENCE [LARGE SCALE GENOMIC DNA]</scope>
    <source>
        <strain evidence="1 2">INRA-310</strain>
    </source>
</reference>
<protein>
    <submittedName>
        <fullName evidence="1">Uncharacterized protein</fullName>
    </submittedName>
</protein>
<name>W2Q5E6_PHYN3</name>
<dbReference type="RefSeq" id="XP_008906095.1">
    <property type="nucleotide sequence ID" value="XM_008907847.1"/>
</dbReference>
<evidence type="ECO:0000313" key="1">
    <source>
        <dbReference type="EMBL" id="ETN08347.1"/>
    </source>
</evidence>
<organism evidence="1 2">
    <name type="scientific">Phytophthora nicotianae (strain INRA-310)</name>
    <name type="common">Phytophthora parasitica</name>
    <dbReference type="NCBI Taxonomy" id="761204"/>
    <lineage>
        <taxon>Eukaryota</taxon>
        <taxon>Sar</taxon>
        <taxon>Stramenopiles</taxon>
        <taxon>Oomycota</taxon>
        <taxon>Peronosporomycetes</taxon>
        <taxon>Peronosporales</taxon>
        <taxon>Peronosporaceae</taxon>
        <taxon>Phytophthora</taxon>
    </lineage>
</organism>
<gene>
    <name evidence="1" type="ORF">PPTG_23004</name>
</gene>
<dbReference type="GeneID" id="20191603"/>
<dbReference type="EMBL" id="KI669588">
    <property type="protein sequence ID" value="ETN08347.1"/>
    <property type="molecule type" value="Genomic_DNA"/>
</dbReference>
<dbReference type="AlphaFoldDB" id="W2Q5E6"/>
<sequence length="44" mass="5090">MNLVTNVISDILDESRRYLNNGETVTDPYGVANTSLKNWMPNFW</sequence>
<reference evidence="2" key="1">
    <citation type="submission" date="2011-12" db="EMBL/GenBank/DDBJ databases">
        <authorList>
            <consortium name="The Broad Institute Genome Sequencing Platform"/>
            <person name="Russ C."/>
            <person name="Tyler B."/>
            <person name="Panabieres F."/>
            <person name="Shan W."/>
            <person name="Tripathy S."/>
            <person name="Grunwald N."/>
            <person name="Machado M."/>
            <person name="Young S.K."/>
            <person name="Zeng Q."/>
            <person name="Gargeya S."/>
            <person name="Fitzgerald M."/>
            <person name="Haas B."/>
            <person name="Abouelleil A."/>
            <person name="Alvarado L."/>
            <person name="Arachchi H.M."/>
            <person name="Berlin A."/>
            <person name="Chapman S.B."/>
            <person name="Gearin G."/>
            <person name="Goldberg J."/>
            <person name="Griggs A."/>
            <person name="Gujja S."/>
            <person name="Hansen M."/>
            <person name="Heiman D."/>
            <person name="Howarth C."/>
            <person name="Larimer J."/>
            <person name="Lui A."/>
            <person name="MacDonald P.J.P."/>
            <person name="McCowen C."/>
            <person name="Montmayeur A."/>
            <person name="Murphy C."/>
            <person name="Neiman D."/>
            <person name="Pearson M."/>
            <person name="Priest M."/>
            <person name="Roberts A."/>
            <person name="Saif S."/>
            <person name="Shea T."/>
            <person name="Sisk P."/>
            <person name="Stolte C."/>
            <person name="Sykes S."/>
            <person name="Wortman J."/>
            <person name="Nusbaum C."/>
            <person name="Birren B."/>
        </authorList>
    </citation>
    <scope>NUCLEOTIDE SEQUENCE [LARGE SCALE GENOMIC DNA]</scope>
    <source>
        <strain evidence="2">INRA-310</strain>
    </source>
</reference>
<dbReference type="VEuPathDB" id="FungiDB:PPTG_23004"/>
<evidence type="ECO:0000313" key="2">
    <source>
        <dbReference type="Proteomes" id="UP000018817"/>
    </source>
</evidence>
<dbReference type="Proteomes" id="UP000018817">
    <property type="component" value="Unassembled WGS sequence"/>
</dbReference>
<accession>W2Q5E6</accession>